<accession>A0A5S5C2Y5</accession>
<keyword evidence="5" id="KW-1133">Transmembrane helix</keyword>
<dbReference type="EMBL" id="VNHS01000008">
    <property type="protein sequence ID" value="TYP72690.1"/>
    <property type="molecule type" value="Genomic_DNA"/>
</dbReference>
<dbReference type="SUPFAM" id="SSF117892">
    <property type="entry name" value="Band 7/SPFH domain"/>
    <property type="match status" value="1"/>
</dbReference>
<dbReference type="OrthoDB" id="9786220at2"/>
<evidence type="ECO:0000256" key="1">
    <source>
        <dbReference type="ARBA" id="ARBA00004370"/>
    </source>
</evidence>
<dbReference type="InterPro" id="IPR031905">
    <property type="entry name" value="Flotillin_C"/>
</dbReference>
<keyword evidence="8" id="KW-1185">Reference proteome</keyword>
<evidence type="ECO:0000256" key="5">
    <source>
        <dbReference type="SAM" id="Phobius"/>
    </source>
</evidence>
<proteinExistence type="inferred from homology"/>
<feature type="transmembrane region" description="Helical" evidence="5">
    <location>
        <begin position="6"/>
        <end position="26"/>
    </location>
</feature>
<organism evidence="7 8">
    <name type="scientific">Paenibacillus methanolicus</name>
    <dbReference type="NCBI Taxonomy" id="582686"/>
    <lineage>
        <taxon>Bacteria</taxon>
        <taxon>Bacillati</taxon>
        <taxon>Bacillota</taxon>
        <taxon>Bacilli</taxon>
        <taxon>Bacillales</taxon>
        <taxon>Paenibacillaceae</taxon>
        <taxon>Paenibacillus</taxon>
    </lineage>
</organism>
<evidence type="ECO:0000313" key="8">
    <source>
        <dbReference type="Proteomes" id="UP000323257"/>
    </source>
</evidence>
<dbReference type="InterPro" id="IPR036013">
    <property type="entry name" value="Band_7/SPFH_dom_sf"/>
</dbReference>
<comment type="similarity">
    <text evidence="2">Belongs to the band 7/mec-2 family. Flotillin subfamily.</text>
</comment>
<feature type="region of interest" description="Disordered" evidence="4">
    <location>
        <begin position="486"/>
        <end position="512"/>
    </location>
</feature>
<protein>
    <submittedName>
        <fullName evidence="7">Flotillin</fullName>
    </submittedName>
</protein>
<sequence length="512" mass="55718">MPDYLLIPSIVVGVIVVLGLAFWARYKTVGPEEAMIVTGSFLGSANVASDDSGRRIKIVRGGGAFILPIFQQAEFLSLLSHKLDVSTPEVYTEQGVPVLADGVAIIKIGGSIEDVATAAEQFMGKPVESLKVEAQEVLEGHLRAILGSMTVEEVYRNRDRFAQEVQGVAARDLKKMGLLIVSFTIKDVRDKHGYLEALGKPRIAAVKRDADIAEAQAIRDARIQKARAEEEGQKAELLRDTNIAEADKDKELKVASFKREQDTAKAEADQAYAIQEAKAKQSVVEEQMRVELVRKEREIDLEAKEILRREKQYDAEVKKKADAERYAVEQAAEADKAKRLREADALQYRIEAEARANAEQKRLEGLAVAEAEKAKGTAEAEVIRLRGLAEAEAKEKLAQAFEKFGEAAVLDIVVKMLPELAGKVAEPIKGINKLTVVDTGHGEGAARISNYVTSLMATAPEMLKNVSGLDVNALIQGLTKGRVPAAMHSAPQQTPVIPLAPSPGASAEEERD</sequence>
<comment type="subcellular location">
    <subcellularLocation>
        <location evidence="1">Membrane</location>
    </subcellularLocation>
</comment>
<keyword evidence="5" id="KW-0812">Transmembrane</keyword>
<dbReference type="CDD" id="cd03399">
    <property type="entry name" value="SPFH_flotillin"/>
    <property type="match status" value="1"/>
</dbReference>
<evidence type="ECO:0000259" key="6">
    <source>
        <dbReference type="SMART" id="SM00244"/>
    </source>
</evidence>
<dbReference type="SMART" id="SM00244">
    <property type="entry name" value="PHB"/>
    <property type="match status" value="1"/>
</dbReference>
<gene>
    <name evidence="7" type="ORF">BCM02_108345</name>
</gene>
<evidence type="ECO:0000256" key="3">
    <source>
        <dbReference type="ARBA" id="ARBA00023136"/>
    </source>
</evidence>
<dbReference type="AlphaFoldDB" id="A0A5S5C2Y5"/>
<dbReference type="Gene3D" id="3.30.479.30">
    <property type="entry name" value="Band 7 domain"/>
    <property type="match status" value="1"/>
</dbReference>
<dbReference type="Pfam" id="PF01145">
    <property type="entry name" value="Band_7"/>
    <property type="match status" value="1"/>
</dbReference>
<feature type="domain" description="Band 7" evidence="6">
    <location>
        <begin position="24"/>
        <end position="202"/>
    </location>
</feature>
<dbReference type="GO" id="GO:0005886">
    <property type="term" value="C:plasma membrane"/>
    <property type="evidence" value="ECO:0007669"/>
    <property type="project" value="TreeGrafter"/>
</dbReference>
<evidence type="ECO:0000313" key="7">
    <source>
        <dbReference type="EMBL" id="TYP72690.1"/>
    </source>
</evidence>
<evidence type="ECO:0000256" key="4">
    <source>
        <dbReference type="SAM" id="MobiDB-lite"/>
    </source>
</evidence>
<dbReference type="PANTHER" id="PTHR13806:SF46">
    <property type="entry name" value="FLOTILLIN-1-RELATED"/>
    <property type="match status" value="1"/>
</dbReference>
<comment type="caution">
    <text evidence="7">The sequence shown here is derived from an EMBL/GenBank/DDBJ whole genome shotgun (WGS) entry which is preliminary data.</text>
</comment>
<dbReference type="RefSeq" id="WP_148931294.1">
    <property type="nucleotide sequence ID" value="NZ_VNHS01000008.1"/>
</dbReference>
<keyword evidence="3 5" id="KW-0472">Membrane</keyword>
<dbReference type="Proteomes" id="UP000323257">
    <property type="component" value="Unassembled WGS sequence"/>
</dbReference>
<dbReference type="InterPro" id="IPR001107">
    <property type="entry name" value="Band_7"/>
</dbReference>
<name>A0A5S5C2Y5_9BACL</name>
<dbReference type="GO" id="GO:0072659">
    <property type="term" value="P:protein localization to plasma membrane"/>
    <property type="evidence" value="ECO:0007669"/>
    <property type="project" value="TreeGrafter"/>
</dbReference>
<dbReference type="Pfam" id="PF15975">
    <property type="entry name" value="Flot"/>
    <property type="match status" value="1"/>
</dbReference>
<reference evidence="7 8" key="1">
    <citation type="submission" date="2019-07" db="EMBL/GenBank/DDBJ databases">
        <title>Genomic Encyclopedia of Type Strains, Phase III (KMG-III): the genomes of soil and plant-associated and newly described type strains.</title>
        <authorList>
            <person name="Whitman W."/>
        </authorList>
    </citation>
    <scope>NUCLEOTIDE SEQUENCE [LARGE SCALE GENOMIC DNA]</scope>
    <source>
        <strain evidence="7 8">BL24</strain>
    </source>
</reference>
<dbReference type="PANTHER" id="PTHR13806">
    <property type="entry name" value="FLOTILLIN-RELATED"/>
    <property type="match status" value="1"/>
</dbReference>
<dbReference type="InterPro" id="IPR027705">
    <property type="entry name" value="Flotillin_fam"/>
</dbReference>
<dbReference type="GO" id="GO:0002020">
    <property type="term" value="F:protease binding"/>
    <property type="evidence" value="ECO:0007669"/>
    <property type="project" value="TreeGrafter"/>
</dbReference>
<evidence type="ECO:0000256" key="2">
    <source>
        <dbReference type="ARBA" id="ARBA00007161"/>
    </source>
</evidence>